<sequence length="331" mass="36420">MKKLLVLSILFTVCGCTSYKIKNFEQYKTVKTSSSDASNPVSKKKSIIVIPFDESGEYSSKNQVGQTLSNLIEKALVENKYAKVEDRKLIEKLKDEIKLHEMNSSTTSFTGPQIADYAITGKINSAAFSQSTSTNWAGVMARVANDGKGNDPLSLPTSVVNVDASIKIVELPSLQPVKELYCNTKAERKVPSGTYAAMTNDGIAMKRAILRCVDKVLPDVLNTIKVYGVVQEKRVINGSAIFKIDVGYENGLKMGQKVSIARIQDDNKEKSIPVNSVYVSDQIDDKSAWLVVKNEQDFMKIKQGDIAYINMKYESRAQGGFADAIGLDSDK</sequence>
<organism evidence="1 2">
    <name type="scientific">Candidatus Deianiraea vastatrix</name>
    <dbReference type="NCBI Taxonomy" id="2163644"/>
    <lineage>
        <taxon>Bacteria</taxon>
        <taxon>Pseudomonadati</taxon>
        <taxon>Pseudomonadota</taxon>
        <taxon>Alphaproteobacteria</taxon>
        <taxon>Rickettsiales</taxon>
        <taxon>Candidatus Deianiraeaceae</taxon>
        <taxon>Candidatus Deianiraea</taxon>
    </lineage>
</organism>
<reference evidence="1 2" key="1">
    <citation type="journal article" date="2019" name="ISME J.">
        <title>Deianiraea, an extracellular bacterium associated with the ciliate Paramecium, suggests an alternative scenario for the evolution of Rickettsiales.</title>
        <authorList>
            <person name="Castelli M."/>
            <person name="Sabaneyeva E."/>
            <person name="Lanzoni O."/>
            <person name="Lebedeva N."/>
            <person name="Floriano A.M."/>
            <person name="Gaiarsa S."/>
            <person name="Benken K."/>
            <person name="Modeo L."/>
            <person name="Bandi C."/>
            <person name="Potekhin A."/>
            <person name="Sassera D."/>
            <person name="Petroni G."/>
        </authorList>
    </citation>
    <scope>NUCLEOTIDE SEQUENCE [LARGE SCALE GENOMIC DNA]</scope>
    <source>
        <strain evidence="1">CyL4-1</strain>
    </source>
</reference>
<dbReference type="EMBL" id="CP029077">
    <property type="protein sequence ID" value="QED23451.1"/>
    <property type="molecule type" value="Genomic_DNA"/>
</dbReference>
<dbReference type="PROSITE" id="PS51257">
    <property type="entry name" value="PROKAR_LIPOPROTEIN"/>
    <property type="match status" value="1"/>
</dbReference>
<name>A0A5B8XH46_9RICK</name>
<protein>
    <submittedName>
        <fullName evidence="1">Uncharacterized protein</fullName>
    </submittedName>
</protein>
<dbReference type="AlphaFoldDB" id="A0A5B8XH46"/>
<gene>
    <name evidence="1" type="ORF">Deia_00659</name>
</gene>
<dbReference type="Proteomes" id="UP000321934">
    <property type="component" value="Chromosome"/>
</dbReference>
<dbReference type="RefSeq" id="WP_146820721.1">
    <property type="nucleotide sequence ID" value="NZ_CP029077.1"/>
</dbReference>
<accession>A0A5B8XH46</accession>
<keyword evidence="2" id="KW-1185">Reference proteome</keyword>
<evidence type="ECO:0000313" key="1">
    <source>
        <dbReference type="EMBL" id="QED23451.1"/>
    </source>
</evidence>
<evidence type="ECO:0000313" key="2">
    <source>
        <dbReference type="Proteomes" id="UP000321934"/>
    </source>
</evidence>
<proteinExistence type="predicted"/>